<dbReference type="PROSITE" id="PS50885">
    <property type="entry name" value="HAMP"/>
    <property type="match status" value="1"/>
</dbReference>
<evidence type="ECO:0000256" key="4">
    <source>
        <dbReference type="ARBA" id="ARBA00012438"/>
    </source>
</evidence>
<protein>
    <recommendedName>
        <fullName evidence="4">histidine kinase</fullName>
        <ecNumber evidence="4">2.7.13.3</ecNumber>
    </recommendedName>
</protein>
<name>A0A376G251_9FLAO</name>
<dbReference type="Gene3D" id="3.30.450.20">
    <property type="entry name" value="PAS domain"/>
    <property type="match status" value="1"/>
</dbReference>
<reference evidence="19 20" key="1">
    <citation type="submission" date="2018-06" db="EMBL/GenBank/DDBJ databases">
        <authorList>
            <consortium name="Pathogen Informatics"/>
            <person name="Doyle S."/>
        </authorList>
    </citation>
    <scope>NUCLEOTIDE SEQUENCE [LARGE SCALE GENOMIC DNA]</scope>
    <source>
        <strain evidence="19 20">NCTC13456</strain>
    </source>
</reference>
<keyword evidence="12 15" id="KW-1133">Transmembrane helix</keyword>
<dbReference type="SMART" id="SM00091">
    <property type="entry name" value="PAS"/>
    <property type="match status" value="1"/>
</dbReference>
<keyword evidence="8 15" id="KW-0812">Transmembrane</keyword>
<proteinExistence type="predicted"/>
<evidence type="ECO:0000256" key="2">
    <source>
        <dbReference type="ARBA" id="ARBA00004141"/>
    </source>
</evidence>
<dbReference type="InterPro" id="IPR003594">
    <property type="entry name" value="HATPase_dom"/>
</dbReference>
<evidence type="ECO:0000259" key="16">
    <source>
        <dbReference type="PROSITE" id="PS50109"/>
    </source>
</evidence>
<dbReference type="GO" id="GO:0000156">
    <property type="term" value="F:phosphorelay response regulator activity"/>
    <property type="evidence" value="ECO:0007669"/>
    <property type="project" value="TreeGrafter"/>
</dbReference>
<evidence type="ECO:0000256" key="10">
    <source>
        <dbReference type="ARBA" id="ARBA00022777"/>
    </source>
</evidence>
<dbReference type="PANTHER" id="PTHR42878">
    <property type="entry name" value="TWO-COMPONENT HISTIDINE KINASE"/>
    <property type="match status" value="1"/>
</dbReference>
<organism evidence="19 20">
    <name type="scientific">Empedobacter falsenii</name>
    <dbReference type="NCBI Taxonomy" id="343874"/>
    <lineage>
        <taxon>Bacteria</taxon>
        <taxon>Pseudomonadati</taxon>
        <taxon>Bacteroidota</taxon>
        <taxon>Flavobacteriia</taxon>
        <taxon>Flavobacteriales</taxon>
        <taxon>Weeksellaceae</taxon>
        <taxon>Empedobacter</taxon>
    </lineage>
</organism>
<dbReference type="Gene3D" id="6.10.340.10">
    <property type="match status" value="1"/>
</dbReference>
<dbReference type="InterPro" id="IPR005467">
    <property type="entry name" value="His_kinase_dom"/>
</dbReference>
<comment type="catalytic activity">
    <reaction evidence="1">
        <text>ATP + protein L-histidine = ADP + protein N-phospho-L-histidine.</text>
        <dbReference type="EC" id="2.7.13.3"/>
    </reaction>
</comment>
<dbReference type="NCBIfam" id="TIGR00229">
    <property type="entry name" value="sensory_box"/>
    <property type="match status" value="1"/>
</dbReference>
<evidence type="ECO:0000313" key="20">
    <source>
        <dbReference type="Proteomes" id="UP000254737"/>
    </source>
</evidence>
<keyword evidence="5" id="KW-1003">Cell membrane</keyword>
<comment type="subcellular location">
    <subcellularLocation>
        <location evidence="3">Cell membrane</location>
    </subcellularLocation>
    <subcellularLocation>
        <location evidence="2">Membrane</location>
        <topology evidence="2">Multi-pass membrane protein</topology>
    </subcellularLocation>
</comment>
<keyword evidence="11" id="KW-0067">ATP-binding</keyword>
<sequence>MRIKTKLRLGLGLLFLLIVLLAAVATTSIYSLKNDTQNILHDNYNSLIYAKSMMRNLNDAENFNSKSFEKQLANQELNATEQGEKELNQQIRDKFDAYKEGNHSPELLKDVRISLLEMMEMNMQAIEIKSEFAEKTANQAILLIIFTGIACIFIAFNSLMKIPSNIANPIQKLTNSIKEIASNNYKERVYLDKKDEFGDLAQSFNTMASKLEEYNESHLATILKQKTRMETLINNMHDVVIGLDEQMQVIFANNEAVKVTGLSAKQMVNKAGKDLALHNDLIRLLLQNIETEIIKDEKPLQIVVDEKEQFFTKEIFHIEIIPTGETIKQVVGHVIILRNITEFKELDAAKTRFIATVSHEFKTPISSMEMSLQLLRNKQIGTLNEEQNDLVTSIDDDVHRLLRITKELLNLTQIESGTIQMNKTEVFPIEIVENAVKANQTLAEQKHLIIETNIPNHLESIKVDLEKTAWVLSNLISNAIHYSHENARIWITIEQTTTETSFKVKDEGIGIPTEFLPKVFDRYFRVPGTHKEGTGLGLAISKEFIEAQKGTLDVFSEYGVGSEFVMKLSQKEYS</sequence>
<dbReference type="OrthoDB" id="9813151at2"/>
<evidence type="ECO:0000256" key="15">
    <source>
        <dbReference type="SAM" id="Phobius"/>
    </source>
</evidence>
<dbReference type="SUPFAM" id="SSF55785">
    <property type="entry name" value="PYP-like sensor domain (PAS domain)"/>
    <property type="match status" value="1"/>
</dbReference>
<dbReference type="Pfam" id="PF02518">
    <property type="entry name" value="HATPase_c"/>
    <property type="match status" value="1"/>
</dbReference>
<keyword evidence="10" id="KW-0418">Kinase</keyword>
<dbReference type="GO" id="GO:0005886">
    <property type="term" value="C:plasma membrane"/>
    <property type="evidence" value="ECO:0007669"/>
    <property type="project" value="UniProtKB-SubCell"/>
</dbReference>
<dbReference type="InterPro" id="IPR036890">
    <property type="entry name" value="HATPase_C_sf"/>
</dbReference>
<dbReference type="CDD" id="cd00082">
    <property type="entry name" value="HisKA"/>
    <property type="match status" value="1"/>
</dbReference>
<dbReference type="InterPro" id="IPR036097">
    <property type="entry name" value="HisK_dim/P_sf"/>
</dbReference>
<dbReference type="InterPro" id="IPR013767">
    <property type="entry name" value="PAS_fold"/>
</dbReference>
<feature type="transmembrane region" description="Helical" evidence="15">
    <location>
        <begin position="140"/>
        <end position="160"/>
    </location>
</feature>
<dbReference type="GO" id="GO:0000155">
    <property type="term" value="F:phosphorelay sensor kinase activity"/>
    <property type="evidence" value="ECO:0007669"/>
    <property type="project" value="InterPro"/>
</dbReference>
<keyword evidence="14 15" id="KW-0472">Membrane</keyword>
<evidence type="ECO:0000256" key="6">
    <source>
        <dbReference type="ARBA" id="ARBA00022553"/>
    </source>
</evidence>
<evidence type="ECO:0000256" key="9">
    <source>
        <dbReference type="ARBA" id="ARBA00022741"/>
    </source>
</evidence>
<dbReference type="Pfam" id="PF00512">
    <property type="entry name" value="HisKA"/>
    <property type="match status" value="1"/>
</dbReference>
<dbReference type="GO" id="GO:0006355">
    <property type="term" value="P:regulation of DNA-templated transcription"/>
    <property type="evidence" value="ECO:0007669"/>
    <property type="project" value="InterPro"/>
</dbReference>
<feature type="domain" description="Histidine kinase" evidence="16">
    <location>
        <begin position="356"/>
        <end position="572"/>
    </location>
</feature>
<dbReference type="GO" id="GO:0030295">
    <property type="term" value="F:protein kinase activator activity"/>
    <property type="evidence" value="ECO:0007669"/>
    <property type="project" value="TreeGrafter"/>
</dbReference>
<evidence type="ECO:0000256" key="8">
    <source>
        <dbReference type="ARBA" id="ARBA00022692"/>
    </source>
</evidence>
<evidence type="ECO:0000256" key="12">
    <source>
        <dbReference type="ARBA" id="ARBA00022989"/>
    </source>
</evidence>
<dbReference type="EMBL" id="UFXS01000001">
    <property type="protein sequence ID" value="STD54699.1"/>
    <property type="molecule type" value="Genomic_DNA"/>
</dbReference>
<dbReference type="AlphaFoldDB" id="A0A376G251"/>
<dbReference type="SUPFAM" id="SSF158472">
    <property type="entry name" value="HAMP domain-like"/>
    <property type="match status" value="1"/>
</dbReference>
<keyword evidence="7 19" id="KW-0808">Transferase</keyword>
<feature type="domain" description="PAS" evidence="17">
    <location>
        <begin position="225"/>
        <end position="270"/>
    </location>
</feature>
<dbReference type="PRINTS" id="PR00344">
    <property type="entry name" value="BCTRLSENSOR"/>
</dbReference>
<keyword evidence="13" id="KW-0902">Two-component regulatory system</keyword>
<dbReference type="SMART" id="SM00304">
    <property type="entry name" value="HAMP"/>
    <property type="match status" value="1"/>
</dbReference>
<dbReference type="Pfam" id="PF00989">
    <property type="entry name" value="PAS"/>
    <property type="match status" value="1"/>
</dbReference>
<evidence type="ECO:0000256" key="1">
    <source>
        <dbReference type="ARBA" id="ARBA00000085"/>
    </source>
</evidence>
<evidence type="ECO:0000313" key="19">
    <source>
        <dbReference type="EMBL" id="STD54699.1"/>
    </source>
</evidence>
<dbReference type="GO" id="GO:0007234">
    <property type="term" value="P:osmosensory signaling via phosphorelay pathway"/>
    <property type="evidence" value="ECO:0007669"/>
    <property type="project" value="TreeGrafter"/>
</dbReference>
<dbReference type="RefSeq" id="WP_038333966.1">
    <property type="nucleotide sequence ID" value="NZ_JSYQ01000010.1"/>
</dbReference>
<dbReference type="InterPro" id="IPR003661">
    <property type="entry name" value="HisK_dim/P_dom"/>
</dbReference>
<dbReference type="GO" id="GO:0005524">
    <property type="term" value="F:ATP binding"/>
    <property type="evidence" value="ECO:0007669"/>
    <property type="project" value="UniProtKB-KW"/>
</dbReference>
<dbReference type="InterPro" id="IPR050351">
    <property type="entry name" value="BphY/WalK/GraS-like"/>
</dbReference>
<dbReference type="PANTHER" id="PTHR42878:SF7">
    <property type="entry name" value="SENSOR HISTIDINE KINASE GLRK"/>
    <property type="match status" value="1"/>
</dbReference>
<dbReference type="CDD" id="cd00075">
    <property type="entry name" value="HATPase"/>
    <property type="match status" value="1"/>
</dbReference>
<keyword evidence="6" id="KW-0597">Phosphoprotein</keyword>
<dbReference type="InterPro" id="IPR000014">
    <property type="entry name" value="PAS"/>
</dbReference>
<evidence type="ECO:0000256" key="7">
    <source>
        <dbReference type="ARBA" id="ARBA00022679"/>
    </source>
</evidence>
<dbReference type="InterPro" id="IPR004358">
    <property type="entry name" value="Sig_transdc_His_kin-like_C"/>
</dbReference>
<evidence type="ECO:0000256" key="3">
    <source>
        <dbReference type="ARBA" id="ARBA00004236"/>
    </source>
</evidence>
<gene>
    <name evidence="19" type="primary">kinB</name>
    <name evidence="19" type="ORF">NCTC13456_01152</name>
</gene>
<dbReference type="SMART" id="SM00388">
    <property type="entry name" value="HisKA"/>
    <property type="match status" value="1"/>
</dbReference>
<dbReference type="CDD" id="cd00130">
    <property type="entry name" value="PAS"/>
    <property type="match status" value="1"/>
</dbReference>
<dbReference type="Proteomes" id="UP000254737">
    <property type="component" value="Unassembled WGS sequence"/>
</dbReference>
<dbReference type="InterPro" id="IPR003660">
    <property type="entry name" value="HAMP_dom"/>
</dbReference>
<evidence type="ECO:0000256" key="14">
    <source>
        <dbReference type="ARBA" id="ARBA00023136"/>
    </source>
</evidence>
<evidence type="ECO:0000259" key="18">
    <source>
        <dbReference type="PROSITE" id="PS50885"/>
    </source>
</evidence>
<dbReference type="FunFam" id="3.30.565.10:FF:000023">
    <property type="entry name" value="PAS domain-containing sensor histidine kinase"/>
    <property type="match status" value="1"/>
</dbReference>
<dbReference type="Pfam" id="PF00672">
    <property type="entry name" value="HAMP"/>
    <property type="match status" value="1"/>
</dbReference>
<dbReference type="STRING" id="343874.GCA_000805695_00307"/>
<dbReference type="SUPFAM" id="SSF47384">
    <property type="entry name" value="Homodimeric domain of signal transducing histidine kinase"/>
    <property type="match status" value="1"/>
</dbReference>
<keyword evidence="9" id="KW-0547">Nucleotide-binding</keyword>
<dbReference type="PROSITE" id="PS50112">
    <property type="entry name" value="PAS"/>
    <property type="match status" value="1"/>
</dbReference>
<dbReference type="Gene3D" id="3.30.565.10">
    <property type="entry name" value="Histidine kinase-like ATPase, C-terminal domain"/>
    <property type="match status" value="1"/>
</dbReference>
<evidence type="ECO:0000256" key="5">
    <source>
        <dbReference type="ARBA" id="ARBA00022475"/>
    </source>
</evidence>
<dbReference type="CDD" id="cd06225">
    <property type="entry name" value="HAMP"/>
    <property type="match status" value="1"/>
</dbReference>
<dbReference type="EC" id="2.7.13.3" evidence="4"/>
<accession>A0A376G251</accession>
<evidence type="ECO:0000256" key="11">
    <source>
        <dbReference type="ARBA" id="ARBA00022840"/>
    </source>
</evidence>
<dbReference type="InterPro" id="IPR035965">
    <property type="entry name" value="PAS-like_dom_sf"/>
</dbReference>
<dbReference type="Gene3D" id="1.10.287.130">
    <property type="match status" value="1"/>
</dbReference>
<evidence type="ECO:0000256" key="13">
    <source>
        <dbReference type="ARBA" id="ARBA00023012"/>
    </source>
</evidence>
<dbReference type="PROSITE" id="PS50109">
    <property type="entry name" value="HIS_KIN"/>
    <property type="match status" value="1"/>
</dbReference>
<dbReference type="SUPFAM" id="SSF55874">
    <property type="entry name" value="ATPase domain of HSP90 chaperone/DNA topoisomerase II/histidine kinase"/>
    <property type="match status" value="1"/>
</dbReference>
<feature type="domain" description="HAMP" evidence="18">
    <location>
        <begin position="164"/>
        <end position="216"/>
    </location>
</feature>
<dbReference type="SMART" id="SM00387">
    <property type="entry name" value="HATPase_c"/>
    <property type="match status" value="1"/>
</dbReference>
<evidence type="ECO:0000259" key="17">
    <source>
        <dbReference type="PROSITE" id="PS50112"/>
    </source>
</evidence>